<organism evidence="1 2">
    <name type="scientific">Apiospora saccharicola</name>
    <dbReference type="NCBI Taxonomy" id="335842"/>
    <lineage>
        <taxon>Eukaryota</taxon>
        <taxon>Fungi</taxon>
        <taxon>Dikarya</taxon>
        <taxon>Ascomycota</taxon>
        <taxon>Pezizomycotina</taxon>
        <taxon>Sordariomycetes</taxon>
        <taxon>Xylariomycetidae</taxon>
        <taxon>Amphisphaeriales</taxon>
        <taxon>Apiosporaceae</taxon>
        <taxon>Apiospora</taxon>
    </lineage>
</organism>
<evidence type="ECO:0008006" key="3">
    <source>
        <dbReference type="Google" id="ProtNLM"/>
    </source>
</evidence>
<comment type="caution">
    <text evidence="1">The sequence shown here is derived from an EMBL/GenBank/DDBJ whole genome shotgun (WGS) entry which is preliminary data.</text>
</comment>
<dbReference type="Proteomes" id="UP001446871">
    <property type="component" value="Unassembled WGS sequence"/>
</dbReference>
<name>A0ABR1WH54_9PEZI</name>
<keyword evidence="2" id="KW-1185">Reference proteome</keyword>
<reference evidence="1 2" key="1">
    <citation type="submission" date="2023-01" db="EMBL/GenBank/DDBJ databases">
        <title>Analysis of 21 Apiospora genomes using comparative genomics revels a genus with tremendous synthesis potential of carbohydrate active enzymes and secondary metabolites.</title>
        <authorList>
            <person name="Sorensen T."/>
        </authorList>
    </citation>
    <scope>NUCLEOTIDE SEQUENCE [LARGE SCALE GENOMIC DNA]</scope>
    <source>
        <strain evidence="1 2">CBS 83171</strain>
    </source>
</reference>
<dbReference type="EMBL" id="JAQQWM010000001">
    <property type="protein sequence ID" value="KAK8082843.1"/>
    <property type="molecule type" value="Genomic_DNA"/>
</dbReference>
<sequence length="262" mass="29569">MAIYFKEKRVLEFDFGDDVAMAEMSKRRRAAPVPVAVDWNCFATEVDIENTLSVLYATYSRIDKLMIAIPRANPYWLFTPAPSSQTLVFNWRNVHWSVVKSHIHDFLRDHEGFWSSLHTTLRMSGSSRCYHKDDGEECLRKRSRGSGGTCGMPIVCVMELAYVPGDIPDAVPVLDWTWRDQTNLWIELTDSNDTAVSGEIDNKGEEEEEDEIPGLINSALVDPEELAELLGTASSSQQQTQTSAGSYLPDVHCGKTIMWDDK</sequence>
<gene>
    <name evidence="1" type="ORF">PG996_001624</name>
</gene>
<protein>
    <recommendedName>
        <fullName evidence="3">Ubiquitin-like protease family profile domain-containing protein</fullName>
    </recommendedName>
</protein>
<evidence type="ECO:0000313" key="1">
    <source>
        <dbReference type="EMBL" id="KAK8082843.1"/>
    </source>
</evidence>
<proteinExistence type="predicted"/>
<evidence type="ECO:0000313" key="2">
    <source>
        <dbReference type="Proteomes" id="UP001446871"/>
    </source>
</evidence>
<accession>A0ABR1WH54</accession>